<dbReference type="Pfam" id="PF20710">
    <property type="entry name" value="DUF6824"/>
    <property type="match status" value="1"/>
</dbReference>
<sequence length="692" mass="78253">MKGTSNDTNTKTNLTFPQFEPVSSASDFSAISSDADTCASDDNEFYNIQKQEQQNNNNNNNNTLGWRDPIGEYDEWKEEDTDDADALSFANSSTYNSNSNSNSNNNYSSKNDVKFSNKDCDALLASELYKMSFQEREVMNEEIHGIGLDRGWFIQHKEIEETPARLASAFEGLAEELKKLSLTGTAEAFDRGQKLVRLHPERGAYLNEKDFRLMFLRADAWDYAKAAKRMCLYLNTIRNLFGDQVLQRPIQLKDMNAREMETIEKGYSQMVQGRDRAGRRVYIHFASDTDVVLAEGDDESERAKSRIRVALYTTMSLLEGDVQTQRLGIVYIFFMYDIKMDATDFYTRSATQSRSGDILPMRVGAAHYCFPVDNYGMMSIILRALSGSIRRRVRVHSCSPIECMYTLKSFGIPTMNFPINMATGERVLTNHKKWMEWCVAKESNNGVGAALRKRIIECPRHSDILFGRGHMVMKHPGNTVFRNVIKSKLVEYISTKSKTESTKLTWETVRMLKSEYGARFLKEELVETDGLCWVETNNEIARSKVRIAFRDARTRMIRTARKQELDGTNNNIASSTKRNADGGSKGNDINVPPSSRTTALPYLTEQQQQQLFTSPIINFCNSNSNNNNLNNDDGGFGTFLDISKNSSSILPKQVADSSTSAFLGMDRGGGISKRQRICSQNFCSNGNGFNCF</sequence>
<evidence type="ECO:0000259" key="2">
    <source>
        <dbReference type="Pfam" id="PF20710"/>
    </source>
</evidence>
<dbReference type="AlphaFoldDB" id="A0A7S4AUK1"/>
<dbReference type="Gene3D" id="3.40.525.10">
    <property type="entry name" value="CRAL-TRIO lipid binding domain"/>
    <property type="match status" value="1"/>
</dbReference>
<feature type="compositionally biased region" description="Low complexity" evidence="1">
    <location>
        <begin position="91"/>
        <end position="109"/>
    </location>
</feature>
<reference evidence="3" key="1">
    <citation type="submission" date="2021-01" db="EMBL/GenBank/DDBJ databases">
        <authorList>
            <person name="Corre E."/>
            <person name="Pelletier E."/>
            <person name="Niang G."/>
            <person name="Scheremetjew M."/>
            <person name="Finn R."/>
            <person name="Kale V."/>
            <person name="Holt S."/>
            <person name="Cochrane G."/>
            <person name="Meng A."/>
            <person name="Brown T."/>
            <person name="Cohen L."/>
        </authorList>
    </citation>
    <scope>NUCLEOTIDE SEQUENCE</scope>
    <source>
        <strain evidence="3">10249 10 AB</strain>
    </source>
</reference>
<dbReference type="PANTHER" id="PTHR23353">
    <property type="entry name" value="RAB-GAP/TBC-RELATED"/>
    <property type="match status" value="1"/>
</dbReference>
<gene>
    <name evidence="3" type="ORF">PAUS00366_LOCUS20273</name>
</gene>
<organism evidence="3">
    <name type="scientific">Pseudo-nitzschia australis</name>
    <dbReference type="NCBI Taxonomy" id="44445"/>
    <lineage>
        <taxon>Eukaryota</taxon>
        <taxon>Sar</taxon>
        <taxon>Stramenopiles</taxon>
        <taxon>Ochrophyta</taxon>
        <taxon>Bacillariophyta</taxon>
        <taxon>Bacillariophyceae</taxon>
        <taxon>Bacillariophycidae</taxon>
        <taxon>Bacillariales</taxon>
        <taxon>Bacillariaceae</taxon>
        <taxon>Pseudo-nitzschia</taxon>
    </lineage>
</organism>
<evidence type="ECO:0000256" key="1">
    <source>
        <dbReference type="SAM" id="MobiDB-lite"/>
    </source>
</evidence>
<dbReference type="EMBL" id="HBIX01030461">
    <property type="protein sequence ID" value="CAE0727490.1"/>
    <property type="molecule type" value="Transcribed_RNA"/>
</dbReference>
<feature type="region of interest" description="Disordered" evidence="1">
    <location>
        <begin position="1"/>
        <end position="35"/>
    </location>
</feature>
<feature type="region of interest" description="Disordered" evidence="1">
    <location>
        <begin position="89"/>
        <end position="111"/>
    </location>
</feature>
<feature type="compositionally biased region" description="Polar residues" evidence="1">
    <location>
        <begin position="566"/>
        <end position="577"/>
    </location>
</feature>
<name>A0A7S4AUK1_9STRA</name>
<dbReference type="InterPro" id="IPR049227">
    <property type="entry name" value="DUF6824"/>
</dbReference>
<protein>
    <recommendedName>
        <fullName evidence="2">DUF6824 domain-containing protein</fullName>
    </recommendedName>
</protein>
<proteinExistence type="predicted"/>
<dbReference type="InterPro" id="IPR053019">
    <property type="entry name" value="GATA_zinc_finger"/>
</dbReference>
<dbReference type="SUPFAM" id="SSF52087">
    <property type="entry name" value="CRAL/TRIO domain"/>
    <property type="match status" value="1"/>
</dbReference>
<dbReference type="PANTHER" id="PTHR23353:SF23">
    <property type="entry name" value="PROTEIN HAIRLESS"/>
    <property type="match status" value="1"/>
</dbReference>
<accession>A0A7S4AUK1</accession>
<dbReference type="InterPro" id="IPR036865">
    <property type="entry name" value="CRAL-TRIO_dom_sf"/>
</dbReference>
<feature type="compositionally biased region" description="Polar residues" evidence="1">
    <location>
        <begin position="1"/>
        <end position="16"/>
    </location>
</feature>
<feature type="domain" description="DUF6824" evidence="2">
    <location>
        <begin position="463"/>
        <end position="551"/>
    </location>
</feature>
<evidence type="ECO:0000313" key="3">
    <source>
        <dbReference type="EMBL" id="CAE0727490.1"/>
    </source>
</evidence>
<feature type="region of interest" description="Disordered" evidence="1">
    <location>
        <begin position="565"/>
        <end position="597"/>
    </location>
</feature>
<feature type="compositionally biased region" description="Low complexity" evidence="1">
    <location>
        <begin position="23"/>
        <end position="35"/>
    </location>
</feature>